<dbReference type="HOGENOM" id="CLU_038930_1_0_0"/>
<dbReference type="SUPFAM" id="SSF160991">
    <property type="entry name" value="CV3147-like"/>
    <property type="match status" value="1"/>
</dbReference>
<feature type="domain" description="S-Me-THD N-terminal" evidence="1">
    <location>
        <begin position="7"/>
        <end position="169"/>
    </location>
</feature>
<dbReference type="InterPro" id="IPR024071">
    <property type="entry name" value="S-Me-THD_C_sf"/>
</dbReference>
<organism evidence="3 4">
    <name type="scientific">Acetomicrobium mobile (strain ATCC BAA-54 / DSM 13181 / JCM 12221 / NGA)</name>
    <name type="common">Anaerobaculum mobile</name>
    <dbReference type="NCBI Taxonomy" id="891968"/>
    <lineage>
        <taxon>Bacteria</taxon>
        <taxon>Thermotogati</taxon>
        <taxon>Synergistota</taxon>
        <taxon>Synergistia</taxon>
        <taxon>Synergistales</taxon>
        <taxon>Acetomicrobiaceae</taxon>
        <taxon>Acetomicrobium</taxon>
    </lineage>
</organism>
<accession>I4BZ26</accession>
<dbReference type="InterPro" id="IPR010318">
    <property type="entry name" value="S-Me-THD_N"/>
</dbReference>
<dbReference type="STRING" id="891968.Anamo_1948"/>
<dbReference type="Pfam" id="PF20906">
    <property type="entry name" value="S-Me-THD_C"/>
    <property type="match status" value="1"/>
</dbReference>
<keyword evidence="4" id="KW-1185">Reference proteome</keyword>
<proteinExistence type="predicted"/>
<dbReference type="Gene3D" id="2.40.390.10">
    <property type="entry name" value="CV3147-like"/>
    <property type="match status" value="1"/>
</dbReference>
<dbReference type="Pfam" id="PF06032">
    <property type="entry name" value="S-Me-THD_N"/>
    <property type="match status" value="1"/>
</dbReference>
<evidence type="ECO:0000313" key="4">
    <source>
        <dbReference type="Proteomes" id="UP000006061"/>
    </source>
</evidence>
<dbReference type="EMBL" id="CP003198">
    <property type="protein sequence ID" value="AFM22533.1"/>
    <property type="molecule type" value="Genomic_DNA"/>
</dbReference>
<sequence length="369" mass="40715">MTKLTLQDVRDILVGCTILSTGGGGDLEKGLALVEEDFKKGREYKLVSLNEIEDEAIFTSPYFCGAIGPQEHNPLSTYKKIEELETVLAVLALEKYIGENIPGIVSIEYGGMNTAVAMSTAARLGKFIVDADAAGRAVPDLQFSTFYISRVPIYPLAVASEIGDIGVFERFADDFRAEEVVRAIAVVSGGMVGMTDHPCRGRDLKSSVIPGALSYARKIGKAQRTAIEKGLNPIKEIITAGNGFHLFDGVVKRDTEWKIENGFTYGTIEMDGIGNYKDHNMKIWFKNENMICWLDDEVLATPPDLICVVDIKTGYPITNPHCKKDMKVSVLGFKAPEIWRTERGLSILNPRFFGFEVDYVPIEAKVKEV</sequence>
<evidence type="ECO:0000313" key="3">
    <source>
        <dbReference type="EMBL" id="AFM22533.1"/>
    </source>
</evidence>
<dbReference type="eggNOG" id="COG3535">
    <property type="taxonomic scope" value="Bacteria"/>
</dbReference>
<feature type="domain" description="S-Me-THD-like C-terminal" evidence="2">
    <location>
        <begin position="173"/>
        <end position="362"/>
    </location>
</feature>
<dbReference type="Gene3D" id="3.40.1610.10">
    <property type="entry name" value="CV3147-like domain"/>
    <property type="match status" value="1"/>
</dbReference>
<name>I4BZ26_ACEMN</name>
<reference evidence="4" key="1">
    <citation type="journal article" date="2013" name="Stand. Genomic Sci.">
        <title>Complete genome sequence of the moderate thermophile Anaerobaculum mobile type strain (NGA(T)).</title>
        <authorList>
            <person name="Mavromatis K."/>
            <person name="Stackebrandt E."/>
            <person name="Held B."/>
            <person name="Lapidus A."/>
            <person name="Nolan M."/>
            <person name="Lucas S."/>
            <person name="Hammon N."/>
            <person name="Deshpande S."/>
            <person name="Cheng J.F."/>
            <person name="Tapia R."/>
            <person name="Goodwin L.A."/>
            <person name="Pitluck S."/>
            <person name="Liolios K."/>
            <person name="Pagani I."/>
            <person name="Ivanova N."/>
            <person name="Mikhailova N."/>
            <person name="Huntemann M."/>
            <person name="Pati A."/>
            <person name="Chen A."/>
            <person name="Palaniappan K."/>
            <person name="Land M."/>
            <person name="Rohde M."/>
            <person name="Spring S."/>
            <person name="Goker M."/>
            <person name="Woyke T."/>
            <person name="Detter J.C."/>
            <person name="Bristow J."/>
            <person name="Eisen J.A."/>
            <person name="Markowitz V."/>
            <person name="Hugenholtz P."/>
            <person name="Klenk H.P."/>
            <person name="Kyrpides N.C."/>
        </authorList>
    </citation>
    <scope>NUCLEOTIDE SEQUENCE</scope>
    <source>
        <strain evidence="4">ATCC BAA-54 / DSM 13181 / NGA</strain>
    </source>
</reference>
<dbReference type="Proteomes" id="UP000006061">
    <property type="component" value="Chromosome"/>
</dbReference>
<evidence type="ECO:0008006" key="5">
    <source>
        <dbReference type="Google" id="ProtNLM"/>
    </source>
</evidence>
<dbReference type="InterPro" id="IPR048350">
    <property type="entry name" value="S-Me-THD-like_C"/>
</dbReference>
<dbReference type="AlphaFoldDB" id="I4BZ26"/>
<evidence type="ECO:0000259" key="2">
    <source>
        <dbReference type="Pfam" id="PF20906"/>
    </source>
</evidence>
<gene>
    <name evidence="3" type="ordered locus">Anamo_1948</name>
</gene>
<protein>
    <recommendedName>
        <fullName evidence="5">DUF917 domain-containing protein</fullName>
    </recommendedName>
</protein>
<dbReference type="InterPro" id="IPR027479">
    <property type="entry name" value="S-Me-THD_N_sf"/>
</dbReference>
<dbReference type="KEGG" id="amo:Anamo_1948"/>
<evidence type="ECO:0000259" key="1">
    <source>
        <dbReference type="Pfam" id="PF06032"/>
    </source>
</evidence>